<evidence type="ECO:0000256" key="1">
    <source>
        <dbReference type="SAM" id="MobiDB-lite"/>
    </source>
</evidence>
<organism evidence="3 4">
    <name type="scientific">Paenibacillus aurantius</name>
    <dbReference type="NCBI Taxonomy" id="2918900"/>
    <lineage>
        <taxon>Bacteria</taxon>
        <taxon>Bacillati</taxon>
        <taxon>Bacillota</taxon>
        <taxon>Bacilli</taxon>
        <taxon>Bacillales</taxon>
        <taxon>Paenibacillaceae</taxon>
        <taxon>Paenibacillus</taxon>
    </lineage>
</organism>
<name>A0AA96LF03_9BACL</name>
<keyword evidence="2" id="KW-0472">Membrane</keyword>
<keyword evidence="2" id="KW-0812">Transmembrane</keyword>
<evidence type="ECO:0000313" key="4">
    <source>
        <dbReference type="Proteomes" id="UP001305702"/>
    </source>
</evidence>
<dbReference type="AlphaFoldDB" id="A0AA96LF03"/>
<feature type="transmembrane region" description="Helical" evidence="2">
    <location>
        <begin position="185"/>
        <end position="218"/>
    </location>
</feature>
<reference evidence="3 4" key="1">
    <citation type="submission" date="2022-02" db="EMBL/GenBank/DDBJ databases">
        <title>Paenibacillus sp. MBLB1776 Whole Genome Shotgun Sequencing.</title>
        <authorList>
            <person name="Hwang C.Y."/>
            <person name="Cho E.-S."/>
            <person name="Seo M.-J."/>
        </authorList>
    </citation>
    <scope>NUCLEOTIDE SEQUENCE [LARGE SCALE GENOMIC DNA]</scope>
    <source>
        <strain evidence="3 4">MBLB1776</strain>
    </source>
</reference>
<accession>A0AA96LF03</accession>
<feature type="region of interest" description="Disordered" evidence="1">
    <location>
        <begin position="34"/>
        <end position="77"/>
    </location>
</feature>
<keyword evidence="4" id="KW-1185">Reference proteome</keyword>
<dbReference type="Proteomes" id="UP001305702">
    <property type="component" value="Chromosome"/>
</dbReference>
<feature type="transmembrane region" description="Helical" evidence="2">
    <location>
        <begin position="154"/>
        <end position="173"/>
    </location>
</feature>
<feature type="transmembrane region" description="Helical" evidence="2">
    <location>
        <begin position="124"/>
        <end position="142"/>
    </location>
</feature>
<keyword evidence="2" id="KW-1133">Transmembrane helix</keyword>
<sequence>MVKTSRLLPWPALLAAAVSLLLLGGSLFLAAPKHRPLPSGRTGSQTQGQGTQGRSSKDSLGAPGEGQAPGSFRPKHEEEGGPFKLLGTFAVASGAVSFGWYGFRRRLGSRQLLLKKAGRLLHSVHTYAGWLTLALIAVHGGYYLVTKLGERDMYTGLAAFVLLLAIAGYGYAYRKVRKLAMRRAHFVLATLWVPILLIHAGGSAIAAAAATVAVWGAAALLDKKTAKPTGAV</sequence>
<evidence type="ECO:0000256" key="2">
    <source>
        <dbReference type="SAM" id="Phobius"/>
    </source>
</evidence>
<proteinExistence type="predicted"/>
<dbReference type="RefSeq" id="WP_315604639.1">
    <property type="nucleotide sequence ID" value="NZ_CP130318.1"/>
</dbReference>
<dbReference type="EMBL" id="CP130318">
    <property type="protein sequence ID" value="WNQ10865.1"/>
    <property type="molecule type" value="Genomic_DNA"/>
</dbReference>
<evidence type="ECO:0000313" key="3">
    <source>
        <dbReference type="EMBL" id="WNQ10865.1"/>
    </source>
</evidence>
<protein>
    <submittedName>
        <fullName evidence="3">Uncharacterized protein</fullName>
    </submittedName>
</protein>
<gene>
    <name evidence="3" type="ORF">MJA45_25130</name>
</gene>
<feature type="compositionally biased region" description="Low complexity" evidence="1">
    <location>
        <begin position="39"/>
        <end position="54"/>
    </location>
</feature>
<dbReference type="KEGG" id="paun:MJA45_25130"/>
<feature type="transmembrane region" description="Helical" evidence="2">
    <location>
        <begin position="83"/>
        <end position="103"/>
    </location>
</feature>